<reference evidence="2 3" key="1">
    <citation type="submission" date="2018-08" db="EMBL/GenBank/DDBJ databases">
        <title>Fibrisoma montanum sp. nov., isolated from Danxia mountain soil.</title>
        <authorList>
            <person name="Huang Y."/>
        </authorList>
    </citation>
    <scope>NUCLEOTIDE SEQUENCE [LARGE SCALE GENOMIC DNA]</scope>
    <source>
        <strain evidence="2 3">HYT19</strain>
    </source>
</reference>
<evidence type="ECO:0000313" key="3">
    <source>
        <dbReference type="Proteomes" id="UP000283523"/>
    </source>
</evidence>
<dbReference type="RefSeq" id="WP_119670806.1">
    <property type="nucleotide sequence ID" value="NZ_QXED01000009.1"/>
</dbReference>
<evidence type="ECO:0000256" key="1">
    <source>
        <dbReference type="SAM" id="SignalP"/>
    </source>
</evidence>
<comment type="caution">
    <text evidence="2">The sequence shown here is derived from an EMBL/GenBank/DDBJ whole genome shotgun (WGS) entry which is preliminary data.</text>
</comment>
<name>A0A418M0J1_9BACT</name>
<dbReference type="EMBL" id="QXED01000009">
    <property type="protein sequence ID" value="RIV19096.1"/>
    <property type="molecule type" value="Genomic_DNA"/>
</dbReference>
<dbReference type="Proteomes" id="UP000283523">
    <property type="component" value="Unassembled WGS sequence"/>
</dbReference>
<evidence type="ECO:0008006" key="4">
    <source>
        <dbReference type="Google" id="ProtNLM"/>
    </source>
</evidence>
<feature type="chain" id="PRO_5019558076" description="Metalloprotease" evidence="1">
    <location>
        <begin position="20"/>
        <end position="347"/>
    </location>
</feature>
<dbReference type="AlphaFoldDB" id="A0A418M0J1"/>
<dbReference type="OrthoDB" id="9152336at2"/>
<proteinExistence type="predicted"/>
<accession>A0A418M0J1</accession>
<keyword evidence="3" id="KW-1185">Reference proteome</keyword>
<evidence type="ECO:0000313" key="2">
    <source>
        <dbReference type="EMBL" id="RIV19096.1"/>
    </source>
</evidence>
<organism evidence="2 3">
    <name type="scientific">Fibrisoma montanum</name>
    <dbReference type="NCBI Taxonomy" id="2305895"/>
    <lineage>
        <taxon>Bacteria</taxon>
        <taxon>Pseudomonadati</taxon>
        <taxon>Bacteroidota</taxon>
        <taxon>Cytophagia</taxon>
        <taxon>Cytophagales</taxon>
        <taxon>Spirosomataceae</taxon>
        <taxon>Fibrisoma</taxon>
    </lineage>
</organism>
<feature type="signal peptide" evidence="1">
    <location>
        <begin position="1"/>
        <end position="19"/>
    </location>
</feature>
<gene>
    <name evidence="2" type="ORF">DYU11_26765</name>
</gene>
<sequence>MKNLRLLMAVTACSLLLLAACEEEIDGPVYNPNPDLAEVDSTTCVDPPLRKWLFDQYKYGFGSLPLTVIATNPELSMDALPLNHAVYFENSAVNQSFGLKGEYTNQLNNSFKDLKRFWGIQPDNIIMVAAHGSVLQDRNKVFKTYKAMGYPDEKANDYTDSIATLLKTYPQYLNGDHPAFTINQYAVPDTTFAGVGQSPAKIVIGDGNLKGFEGIGYRDFAPQAILAHEVGHHLQYDLGILKPGMKLIPKTARRVELMANAYAAYYLSHAREAALQGKSVQQVSDLLSNTGDCSFKGSSHHGTPSQNKAAAEWGYNLGKDAQKQGHILSSREFARLFDAELPNIIKK</sequence>
<dbReference type="PROSITE" id="PS51257">
    <property type="entry name" value="PROKAR_LIPOPROTEIN"/>
    <property type="match status" value="1"/>
</dbReference>
<protein>
    <recommendedName>
        <fullName evidence="4">Metalloprotease</fullName>
    </recommendedName>
</protein>
<keyword evidence="1" id="KW-0732">Signal</keyword>